<dbReference type="InterPro" id="IPR036259">
    <property type="entry name" value="MFS_trans_sf"/>
</dbReference>
<evidence type="ECO:0000313" key="3">
    <source>
        <dbReference type="Proteomes" id="UP001589654"/>
    </source>
</evidence>
<dbReference type="InterPro" id="IPR029063">
    <property type="entry name" value="SAM-dependent_MTases_sf"/>
</dbReference>
<feature type="transmembrane region" description="Helical" evidence="1">
    <location>
        <begin position="115"/>
        <end position="136"/>
    </location>
</feature>
<evidence type="ECO:0008006" key="4">
    <source>
        <dbReference type="Google" id="ProtNLM"/>
    </source>
</evidence>
<keyword evidence="1" id="KW-0812">Transmembrane</keyword>
<dbReference type="Proteomes" id="UP001589654">
    <property type="component" value="Unassembled WGS sequence"/>
</dbReference>
<feature type="transmembrane region" description="Helical" evidence="1">
    <location>
        <begin position="708"/>
        <end position="733"/>
    </location>
</feature>
<reference evidence="2 3" key="1">
    <citation type="submission" date="2024-09" db="EMBL/GenBank/DDBJ databases">
        <authorList>
            <person name="Sun Q."/>
            <person name="Mori K."/>
        </authorList>
    </citation>
    <scope>NUCLEOTIDE SEQUENCE [LARGE SCALE GENOMIC DNA]</scope>
    <source>
        <strain evidence="2 3">CECT 7682</strain>
    </source>
</reference>
<feature type="transmembrane region" description="Helical" evidence="1">
    <location>
        <begin position="173"/>
        <end position="189"/>
    </location>
</feature>
<feature type="transmembrane region" description="Helical" evidence="1">
    <location>
        <begin position="7"/>
        <end position="28"/>
    </location>
</feature>
<accession>A0ABV5J6B6</accession>
<name>A0ABV5J6B6_9BACT</name>
<dbReference type="RefSeq" id="WP_290248260.1">
    <property type="nucleotide sequence ID" value="NZ_JAUFQT010000001.1"/>
</dbReference>
<dbReference type="EMBL" id="JBHMEW010000060">
    <property type="protein sequence ID" value="MFB9212378.1"/>
    <property type="molecule type" value="Genomic_DNA"/>
</dbReference>
<gene>
    <name evidence="2" type="ORF">ACFFUR_11230</name>
</gene>
<feature type="transmembrane region" description="Helical" evidence="1">
    <location>
        <begin position="644"/>
        <end position="664"/>
    </location>
</feature>
<feature type="transmembrane region" description="Helical" evidence="1">
    <location>
        <begin position="74"/>
        <end position="95"/>
    </location>
</feature>
<dbReference type="Gene3D" id="3.40.50.150">
    <property type="entry name" value="Vaccinia Virus protein VP39"/>
    <property type="match status" value="1"/>
</dbReference>
<dbReference type="SUPFAM" id="SSF103473">
    <property type="entry name" value="MFS general substrate transporter"/>
    <property type="match status" value="1"/>
</dbReference>
<dbReference type="SUPFAM" id="SSF53335">
    <property type="entry name" value="S-adenosyl-L-methionine-dependent methyltransferases"/>
    <property type="match status" value="1"/>
</dbReference>
<keyword evidence="3" id="KW-1185">Reference proteome</keyword>
<evidence type="ECO:0000256" key="1">
    <source>
        <dbReference type="SAM" id="Phobius"/>
    </source>
</evidence>
<keyword evidence="1" id="KW-0472">Membrane</keyword>
<feature type="transmembrane region" description="Helical" evidence="1">
    <location>
        <begin position="576"/>
        <end position="601"/>
    </location>
</feature>
<feature type="transmembrane region" description="Helical" evidence="1">
    <location>
        <begin position="770"/>
        <end position="789"/>
    </location>
</feature>
<feature type="transmembrane region" description="Helical" evidence="1">
    <location>
        <begin position="613"/>
        <end position="632"/>
    </location>
</feature>
<feature type="transmembrane region" description="Helical" evidence="1">
    <location>
        <begin position="673"/>
        <end position="702"/>
    </location>
</feature>
<sequence>MKEDKVGFMLLFSLGLLSAAIIAFQLVLMQLLSITQWYHFAFMIISVALLGFGAAGTILALFRKKLLQKKEKYTPILMLLCGLFMAIVPALSQLSFFRFDSYLLFAQQSHFGRLIGTYLLFFFPFLFGALAIGIIFTIEVKHIGKIYFANLLGSGLGGLSVLLLMPYFAPEKIPALIAIFPVIAGFLTVKKQKKWPLFIGSLSLAGTIIFFFYPPTLHLSEYKSLQKTLSLPETKVEETKYSPQGLVQVVSSPALRFGPGLSLKAPFAPKIGKAIFINGDWYGPYVDFGNEEFASVLQHTTMALPYVMGERKKILILNARTGFQVPQAIQNGASEIHLVEPNHLIIDKLEEQLPLATSHIQLKNVNARNYITSTNLQYQLIQIPMIGAFGGTSGLHATQEQFLLTLEGFQEMYEHLSDNGVISISCWLDYPPRNALKSLALISQMLEDNGISKLSSHIAAIRSWGTVTFAVTKKPLDQKTIQKIRDFCDQKLFDPLVLPGIREEERTRFNQLQDSTILHHVDQLLSDNKNQLLKDYSFDIKPPTDNSPYFSQFLQWKSLGHLADLFGGRSIPFFEIGFLLVIVTLAQICILSLLLIILPLFQLKTRKGQRLWSFFYFSGIGLGYMFLEMVLIQRLTLYFGDPIYAASTSISAILIFSGIGSYLAEKWNFSRKILLVSIAIILLLILAYTFWLSQVLLITISLNPALKIIFAAFLIAPLAIFMGFPFPSGLSFLGKTNPSLIPWAWGINSCFSVISTALATLVAIEWGFRWVMLVAGVGYLVTWTASYFWENGRKKEK</sequence>
<keyword evidence="1" id="KW-1133">Transmembrane helix</keyword>
<evidence type="ECO:0000313" key="2">
    <source>
        <dbReference type="EMBL" id="MFB9212378.1"/>
    </source>
</evidence>
<feature type="transmembrane region" description="Helical" evidence="1">
    <location>
        <begin position="740"/>
        <end position="764"/>
    </location>
</feature>
<feature type="transmembrane region" description="Helical" evidence="1">
    <location>
        <begin position="40"/>
        <end position="62"/>
    </location>
</feature>
<proteinExistence type="predicted"/>
<feature type="transmembrane region" description="Helical" evidence="1">
    <location>
        <begin position="148"/>
        <end position="167"/>
    </location>
</feature>
<protein>
    <recommendedName>
        <fullName evidence="4">Spermidine synthase</fullName>
    </recommendedName>
</protein>
<feature type="transmembrane region" description="Helical" evidence="1">
    <location>
        <begin position="196"/>
        <end position="213"/>
    </location>
</feature>
<organism evidence="2 3">
    <name type="scientific">Echinicola jeungdonensis</name>
    <dbReference type="NCBI Taxonomy" id="709343"/>
    <lineage>
        <taxon>Bacteria</taxon>
        <taxon>Pseudomonadati</taxon>
        <taxon>Bacteroidota</taxon>
        <taxon>Cytophagia</taxon>
        <taxon>Cytophagales</taxon>
        <taxon>Cyclobacteriaceae</taxon>
        <taxon>Echinicola</taxon>
    </lineage>
</organism>
<comment type="caution">
    <text evidence="2">The sequence shown here is derived from an EMBL/GenBank/DDBJ whole genome shotgun (WGS) entry which is preliminary data.</text>
</comment>